<evidence type="ECO:0000313" key="1">
    <source>
        <dbReference type="EMBL" id="RNA06589.1"/>
    </source>
</evidence>
<comment type="caution">
    <text evidence="1">The sequence shown here is derived from an EMBL/GenBank/DDBJ whole genome shotgun (WGS) entry which is preliminary data.</text>
</comment>
<dbReference type="AlphaFoldDB" id="A0A3M7Q5Q7"/>
<dbReference type="EMBL" id="REGN01007339">
    <property type="protein sequence ID" value="RNA06589.1"/>
    <property type="molecule type" value="Genomic_DNA"/>
</dbReference>
<name>A0A3M7Q5Q7_BRAPC</name>
<proteinExistence type="predicted"/>
<evidence type="ECO:0000313" key="2">
    <source>
        <dbReference type="Proteomes" id="UP000276133"/>
    </source>
</evidence>
<accession>A0A3M7Q5Q7</accession>
<organism evidence="1 2">
    <name type="scientific">Brachionus plicatilis</name>
    <name type="common">Marine rotifer</name>
    <name type="synonym">Brachionus muelleri</name>
    <dbReference type="NCBI Taxonomy" id="10195"/>
    <lineage>
        <taxon>Eukaryota</taxon>
        <taxon>Metazoa</taxon>
        <taxon>Spiralia</taxon>
        <taxon>Gnathifera</taxon>
        <taxon>Rotifera</taxon>
        <taxon>Eurotatoria</taxon>
        <taxon>Monogononta</taxon>
        <taxon>Pseudotrocha</taxon>
        <taxon>Ploima</taxon>
        <taxon>Brachionidae</taxon>
        <taxon>Brachionus</taxon>
    </lineage>
</organism>
<reference evidence="1 2" key="1">
    <citation type="journal article" date="2018" name="Sci. Rep.">
        <title>Genomic signatures of local adaptation to the degree of environmental predictability in rotifers.</title>
        <authorList>
            <person name="Franch-Gras L."/>
            <person name="Hahn C."/>
            <person name="Garcia-Roger E.M."/>
            <person name="Carmona M.J."/>
            <person name="Serra M."/>
            <person name="Gomez A."/>
        </authorList>
    </citation>
    <scope>NUCLEOTIDE SEQUENCE [LARGE SCALE GENOMIC DNA]</scope>
    <source>
        <strain evidence="1">HYR1</strain>
    </source>
</reference>
<keyword evidence="2" id="KW-1185">Reference proteome</keyword>
<sequence>MSNEVMKNLILLAGIKISTGAIETHLYKILSNAVELRLLILDFLDKLLINVCTLIYNQEKVHMFQLIWNHAETGRDQNVH</sequence>
<protein>
    <submittedName>
        <fullName evidence="1">Uncharacterized protein</fullName>
    </submittedName>
</protein>
<dbReference type="Proteomes" id="UP000276133">
    <property type="component" value="Unassembled WGS sequence"/>
</dbReference>
<gene>
    <name evidence="1" type="ORF">BpHYR1_007472</name>
</gene>